<dbReference type="VEuPathDB" id="FungiDB:VP01_5845g2"/>
<name>A0A0L6UK49_9BASI</name>
<organism evidence="1 2">
    <name type="scientific">Puccinia sorghi</name>
    <dbReference type="NCBI Taxonomy" id="27349"/>
    <lineage>
        <taxon>Eukaryota</taxon>
        <taxon>Fungi</taxon>
        <taxon>Dikarya</taxon>
        <taxon>Basidiomycota</taxon>
        <taxon>Pucciniomycotina</taxon>
        <taxon>Pucciniomycetes</taxon>
        <taxon>Pucciniales</taxon>
        <taxon>Pucciniaceae</taxon>
        <taxon>Puccinia</taxon>
    </lineage>
</organism>
<evidence type="ECO:0000313" key="2">
    <source>
        <dbReference type="Proteomes" id="UP000037035"/>
    </source>
</evidence>
<evidence type="ECO:0000313" key="1">
    <source>
        <dbReference type="EMBL" id="KNZ48195.1"/>
    </source>
</evidence>
<protein>
    <submittedName>
        <fullName evidence="1">Uncharacterized protein</fullName>
    </submittedName>
</protein>
<reference evidence="1 2" key="1">
    <citation type="submission" date="2015-08" db="EMBL/GenBank/DDBJ databases">
        <title>Next Generation Sequencing and Analysis of the Genome of Puccinia sorghi L Schw, the Causal Agent of Maize Common Rust.</title>
        <authorList>
            <person name="Rochi L."/>
            <person name="Burguener G."/>
            <person name="Darino M."/>
            <person name="Turjanski A."/>
            <person name="Kreff E."/>
            <person name="Dieguez M.J."/>
            <person name="Sacco F."/>
        </authorList>
    </citation>
    <scope>NUCLEOTIDE SEQUENCE [LARGE SCALE GENOMIC DNA]</scope>
    <source>
        <strain evidence="1 2">RO10H11247</strain>
    </source>
</reference>
<sequence length="173" mass="19868">MLLEDNPSTNLKKTGCFFENKYKRFRVRVRFRVREGKGGKQKSILLYRNMQLAIMRPQTPTKLLFISSVSSINHSTCTLLSPLMRILRPLVTPPERESLVPAKWCTQPSFYCTVEYVVTPWELLTEKDKDHLNLLSTFLHGSKEFINPVALSRHSWGGSFNLPLCALSSQIPL</sequence>
<dbReference type="Proteomes" id="UP000037035">
    <property type="component" value="Unassembled WGS sequence"/>
</dbReference>
<proteinExistence type="predicted"/>
<dbReference type="OrthoDB" id="2518877at2759"/>
<accession>A0A0L6UK49</accession>
<dbReference type="AlphaFoldDB" id="A0A0L6UK49"/>
<comment type="caution">
    <text evidence="1">The sequence shown here is derived from an EMBL/GenBank/DDBJ whole genome shotgun (WGS) entry which is preliminary data.</text>
</comment>
<keyword evidence="2" id="KW-1185">Reference proteome</keyword>
<gene>
    <name evidence="1" type="ORF">VP01_5845g2</name>
</gene>
<dbReference type="EMBL" id="LAVV01011102">
    <property type="protein sequence ID" value="KNZ48195.1"/>
    <property type="molecule type" value="Genomic_DNA"/>
</dbReference>